<dbReference type="InterPro" id="IPR030829">
    <property type="entry name" value="SoxH-rel_PQQ_2"/>
</dbReference>
<dbReference type="InterPro" id="IPR001279">
    <property type="entry name" value="Metallo-B-lactamas"/>
</dbReference>
<keyword evidence="4" id="KW-1185">Reference proteome</keyword>
<gene>
    <name evidence="3" type="ORF">EV130_111185</name>
</gene>
<dbReference type="SMART" id="SM00849">
    <property type="entry name" value="Lactamase_B"/>
    <property type="match status" value="1"/>
</dbReference>
<accession>A0A4R3QHT0</accession>
<sequence length="348" mass="37754">MAAAVSNSLSSTEARRNVLLLNMSTDELTRVEYAGPSAGSARFTRREALALGLCMCCLPARGSASECFSLKDVGNGLFIREAPHEEATRENNGGIANIGFIIGRDGVLVIDPGGSLADGQWLRSQIRKCTDKPIRYVVMSHVHPDHCFGAAAFAEEQPEFIGHHALSRALDARGSFYHERLVDILGSRSVGAIVYPTREIEDVAEVDLGDRIVRITAHDTAHTDCDLSMFDTSTGTLFPADLLFVGRVPSLDGSLPGWLNEAKRLDGIGASRAVPGHGPAMVDFRPAMAKQVRYLTVLRDETRKAIAQGLGIEKASRVVAAGEGEGWALFEDYNGRNVIQAYKELEWE</sequence>
<evidence type="ECO:0000256" key="1">
    <source>
        <dbReference type="ARBA" id="ARBA00005250"/>
    </source>
</evidence>
<reference evidence="3 4" key="1">
    <citation type="submission" date="2019-03" db="EMBL/GenBank/DDBJ databases">
        <title>Genomic Encyclopedia of Type Strains, Phase IV (KMG-V): Genome sequencing to study the core and pangenomes of soil and plant-associated prokaryotes.</title>
        <authorList>
            <person name="Whitman W."/>
        </authorList>
    </citation>
    <scope>NUCLEOTIDE SEQUENCE [LARGE SCALE GENOMIC DNA]</scope>
    <source>
        <strain evidence="3 4">Gr42</strain>
    </source>
</reference>
<dbReference type="Gene3D" id="3.60.15.10">
    <property type="entry name" value="Ribonuclease Z/Hydroxyacylglutathione hydrolase-like"/>
    <property type="match status" value="1"/>
</dbReference>
<dbReference type="PANTHER" id="PTHR42951">
    <property type="entry name" value="METALLO-BETA-LACTAMASE DOMAIN-CONTAINING"/>
    <property type="match status" value="1"/>
</dbReference>
<evidence type="ECO:0000313" key="3">
    <source>
        <dbReference type="EMBL" id="TCU21328.1"/>
    </source>
</evidence>
<dbReference type="EMBL" id="SMBJ01000011">
    <property type="protein sequence ID" value="TCU21328.1"/>
    <property type="molecule type" value="Genomic_DNA"/>
</dbReference>
<dbReference type="CDD" id="cd16282">
    <property type="entry name" value="metallo-hydrolase-like_MBL-fold"/>
    <property type="match status" value="1"/>
</dbReference>
<dbReference type="NCBIfam" id="TIGR04559">
    <property type="entry name" value="SoxH_rel_PQQ_2"/>
    <property type="match status" value="1"/>
</dbReference>
<dbReference type="PANTHER" id="PTHR42951:SF4">
    <property type="entry name" value="ACYL-COENZYME A THIOESTERASE MBLAC2"/>
    <property type="match status" value="1"/>
</dbReference>
<dbReference type="Proteomes" id="UP000295547">
    <property type="component" value="Unassembled WGS sequence"/>
</dbReference>
<protein>
    <submittedName>
        <fullName evidence="3">Quinoprotein relay system zinc metallohydrolase 2</fullName>
    </submittedName>
</protein>
<comment type="similarity">
    <text evidence="1">Belongs to the metallo-beta-lactamase superfamily. Class-B beta-lactamase family.</text>
</comment>
<dbReference type="AlphaFoldDB" id="A0A4R3QHT0"/>
<dbReference type="InterPro" id="IPR050855">
    <property type="entry name" value="NDM-1-like"/>
</dbReference>
<evidence type="ECO:0000313" key="4">
    <source>
        <dbReference type="Proteomes" id="UP000295547"/>
    </source>
</evidence>
<proteinExistence type="inferred from homology"/>
<organism evidence="3 4">
    <name type="scientific">Rhizobium azibense</name>
    <dbReference type="NCBI Taxonomy" id="1136135"/>
    <lineage>
        <taxon>Bacteria</taxon>
        <taxon>Pseudomonadati</taxon>
        <taxon>Pseudomonadota</taxon>
        <taxon>Alphaproteobacteria</taxon>
        <taxon>Hyphomicrobiales</taxon>
        <taxon>Rhizobiaceae</taxon>
        <taxon>Rhizobium/Agrobacterium group</taxon>
        <taxon>Rhizobium</taxon>
    </lineage>
</organism>
<dbReference type="Pfam" id="PF00753">
    <property type="entry name" value="Lactamase_B"/>
    <property type="match status" value="1"/>
</dbReference>
<keyword evidence="3" id="KW-0378">Hydrolase</keyword>
<evidence type="ECO:0000259" key="2">
    <source>
        <dbReference type="SMART" id="SM00849"/>
    </source>
</evidence>
<feature type="domain" description="Metallo-beta-lactamase" evidence="2">
    <location>
        <begin position="95"/>
        <end position="277"/>
    </location>
</feature>
<dbReference type="SUPFAM" id="SSF56281">
    <property type="entry name" value="Metallo-hydrolase/oxidoreductase"/>
    <property type="match status" value="1"/>
</dbReference>
<comment type="caution">
    <text evidence="3">The sequence shown here is derived from an EMBL/GenBank/DDBJ whole genome shotgun (WGS) entry which is preliminary data.</text>
</comment>
<dbReference type="GO" id="GO:0016787">
    <property type="term" value="F:hydrolase activity"/>
    <property type="evidence" value="ECO:0007669"/>
    <property type="project" value="UniProtKB-KW"/>
</dbReference>
<dbReference type="GO" id="GO:0017001">
    <property type="term" value="P:antibiotic catabolic process"/>
    <property type="evidence" value="ECO:0007669"/>
    <property type="project" value="UniProtKB-ARBA"/>
</dbReference>
<dbReference type="InterPro" id="IPR036866">
    <property type="entry name" value="RibonucZ/Hydroxyglut_hydro"/>
</dbReference>
<name>A0A4R3QHT0_9HYPH</name>